<gene>
    <name evidence="2" type="ORF">GDH07_06800</name>
</gene>
<reference evidence="2 3" key="1">
    <citation type="submission" date="2019-10" db="EMBL/GenBank/DDBJ databases">
        <title>Pseudomonas dajingensis sp. nov., isolated from the profound head ulcers of farmed Murray cod (Maccullochella peelii peelii).</title>
        <authorList>
            <person name="Liu Y."/>
        </authorList>
    </citation>
    <scope>NUCLEOTIDE SEQUENCE [LARGE SCALE GENOMIC DNA]</scope>
    <source>
        <strain evidence="2 3">MC042</strain>
    </source>
</reference>
<organism evidence="2 3">
    <name type="scientific">Pseudomonas piscis</name>
    <dbReference type="NCBI Taxonomy" id="2614538"/>
    <lineage>
        <taxon>Bacteria</taxon>
        <taxon>Pseudomonadati</taxon>
        <taxon>Pseudomonadota</taxon>
        <taxon>Gammaproteobacteria</taxon>
        <taxon>Pseudomonadales</taxon>
        <taxon>Pseudomonadaceae</taxon>
        <taxon>Pseudomonas</taxon>
    </lineage>
</organism>
<keyword evidence="1" id="KW-1133">Transmembrane helix</keyword>
<feature type="transmembrane region" description="Helical" evidence="1">
    <location>
        <begin position="47"/>
        <end position="66"/>
    </location>
</feature>
<dbReference type="AlphaFoldDB" id="A0A7X1U3B3"/>
<evidence type="ECO:0000256" key="1">
    <source>
        <dbReference type="SAM" id="Phobius"/>
    </source>
</evidence>
<dbReference type="Proteomes" id="UP000486534">
    <property type="component" value="Unassembled WGS sequence"/>
</dbReference>
<evidence type="ECO:0000313" key="3">
    <source>
        <dbReference type="Proteomes" id="UP000486534"/>
    </source>
</evidence>
<dbReference type="RefSeq" id="WP_152896985.1">
    <property type="nucleotide sequence ID" value="NZ_WHUV01000001.1"/>
</dbReference>
<dbReference type="EMBL" id="WHUV01000001">
    <property type="protein sequence ID" value="MQA53039.1"/>
    <property type="molecule type" value="Genomic_DNA"/>
</dbReference>
<feature type="transmembrane region" description="Helical" evidence="1">
    <location>
        <begin position="78"/>
        <end position="95"/>
    </location>
</feature>
<proteinExistence type="predicted"/>
<comment type="caution">
    <text evidence="2">The sequence shown here is derived from an EMBL/GenBank/DDBJ whole genome shotgun (WGS) entry which is preliminary data.</text>
</comment>
<name>A0A7X1U3B3_9PSED</name>
<evidence type="ECO:0000313" key="2">
    <source>
        <dbReference type="EMBL" id="MQA53039.1"/>
    </source>
</evidence>
<keyword evidence="1" id="KW-0812">Transmembrane</keyword>
<keyword evidence="1" id="KW-0472">Membrane</keyword>
<sequence>MKKSLNKPYFLPMLFWLALSGVLLLLYGLGPAEVPELIYLSVQPLSWLVVFAFFYYFCCWTLISVFPLTEVGWKKVDYGWLTLASLALISATQVVRVDWFQSDYRLAQSTQAGLQRGVAADIDDLLGKQHCQAATQLHEPQDAAQVLNLCERFASLPRMDDGRLSILAVTRVQQALGDLRGEYSSAVVGQWLERLAEDFAEQQRQRKEVDRLRALTETSQAEKIYSYFAPLLLVFALALRASKVTGEVRLKVPKRRKLWLIVNRRVVLDGLGFARGARARLDEALGNWRVAGWGVVHLACDFITAAGPQDTPVAVSAGFYENEFHLASAADFDGSEFVEWAATQVIDTLYLVGETDPQLLALVRRWGAAANIEVLIRERI</sequence>
<protein>
    <submittedName>
        <fullName evidence="2">Uncharacterized protein</fullName>
    </submittedName>
</protein>
<accession>A0A7X1U3B3</accession>